<feature type="transmembrane region" description="Helical" evidence="5">
    <location>
        <begin position="141"/>
        <end position="160"/>
    </location>
</feature>
<evidence type="ECO:0000256" key="2">
    <source>
        <dbReference type="ARBA" id="ARBA00022679"/>
    </source>
</evidence>
<dbReference type="GO" id="GO:0080044">
    <property type="term" value="F:quercetin 7-O-glucosyltransferase activity"/>
    <property type="evidence" value="ECO:0007669"/>
    <property type="project" value="TreeGrafter"/>
</dbReference>
<dbReference type="InterPro" id="IPR002213">
    <property type="entry name" value="UDP_glucos_trans"/>
</dbReference>
<dbReference type="InterPro" id="IPR035595">
    <property type="entry name" value="UDP_glycos_trans_CS"/>
</dbReference>
<dbReference type="FunFam" id="3.40.50.2000:FF:000055">
    <property type="entry name" value="Glycosyltransferase"/>
    <property type="match status" value="1"/>
</dbReference>
<dbReference type="EC" id="2.4.1.-" evidence="4"/>
<comment type="caution">
    <text evidence="6">The sequence shown here is derived from an EMBL/GenBank/DDBJ whole genome shotgun (WGS) entry which is preliminary data.</text>
</comment>
<dbReference type="SUPFAM" id="SSF53756">
    <property type="entry name" value="UDP-Glycosyltransferase/glycogen phosphorylase"/>
    <property type="match status" value="1"/>
</dbReference>
<evidence type="ECO:0000313" key="6">
    <source>
        <dbReference type="EMBL" id="KAL0015324.1"/>
    </source>
</evidence>
<dbReference type="GO" id="GO:0080043">
    <property type="term" value="F:quercetin 3-O-glucosyltransferase activity"/>
    <property type="evidence" value="ECO:0007669"/>
    <property type="project" value="TreeGrafter"/>
</dbReference>
<gene>
    <name evidence="6" type="ORF">SO802_002393</name>
</gene>
<keyword evidence="5" id="KW-0812">Transmembrane</keyword>
<evidence type="ECO:0000256" key="1">
    <source>
        <dbReference type="ARBA" id="ARBA00009995"/>
    </source>
</evidence>
<comment type="similarity">
    <text evidence="1 3">Belongs to the UDP-glycosyltransferase family.</text>
</comment>
<dbReference type="Gene3D" id="3.40.50.2000">
    <property type="entry name" value="Glycogen Phosphorylase B"/>
    <property type="match status" value="3"/>
</dbReference>
<dbReference type="PANTHER" id="PTHR11926:SF1516">
    <property type="entry name" value="GLYCOSYLTRANSFERASE"/>
    <property type="match status" value="1"/>
</dbReference>
<proteinExistence type="inferred from homology"/>
<keyword evidence="3" id="KW-0328">Glycosyltransferase</keyword>
<evidence type="ECO:0000256" key="5">
    <source>
        <dbReference type="SAM" id="Phobius"/>
    </source>
</evidence>
<reference evidence="6 7" key="1">
    <citation type="submission" date="2024-01" db="EMBL/GenBank/DDBJ databases">
        <title>A telomere-to-telomere, gap-free genome of sweet tea (Lithocarpus litseifolius).</title>
        <authorList>
            <person name="Zhou J."/>
        </authorList>
    </citation>
    <scope>NUCLEOTIDE SEQUENCE [LARGE SCALE GENOMIC DNA]</scope>
    <source>
        <strain evidence="6">Zhou-2022a</strain>
        <tissue evidence="6">Leaf</tissue>
    </source>
</reference>
<accession>A0AAW2E0W5</accession>
<organism evidence="6 7">
    <name type="scientific">Lithocarpus litseifolius</name>
    <dbReference type="NCBI Taxonomy" id="425828"/>
    <lineage>
        <taxon>Eukaryota</taxon>
        <taxon>Viridiplantae</taxon>
        <taxon>Streptophyta</taxon>
        <taxon>Embryophyta</taxon>
        <taxon>Tracheophyta</taxon>
        <taxon>Spermatophyta</taxon>
        <taxon>Magnoliopsida</taxon>
        <taxon>eudicotyledons</taxon>
        <taxon>Gunneridae</taxon>
        <taxon>Pentapetalae</taxon>
        <taxon>rosids</taxon>
        <taxon>fabids</taxon>
        <taxon>Fagales</taxon>
        <taxon>Fagaceae</taxon>
        <taxon>Lithocarpus</taxon>
    </lineage>
</organism>
<name>A0AAW2E0W5_9ROSI</name>
<dbReference type="FunFam" id="3.40.50.2000:FF:000431">
    <property type="entry name" value="UDP-glycosyltransferase 90A1"/>
    <property type="match status" value="1"/>
</dbReference>
<evidence type="ECO:0000256" key="3">
    <source>
        <dbReference type="RuleBase" id="RU003718"/>
    </source>
</evidence>
<dbReference type="CDD" id="cd03784">
    <property type="entry name" value="GT1_Gtf-like"/>
    <property type="match status" value="1"/>
</dbReference>
<keyword evidence="5" id="KW-1133">Transmembrane helix</keyword>
<dbReference type="EMBL" id="JAZDWU010000001">
    <property type="protein sequence ID" value="KAL0015324.1"/>
    <property type="molecule type" value="Genomic_DNA"/>
</dbReference>
<evidence type="ECO:0000313" key="7">
    <source>
        <dbReference type="Proteomes" id="UP001459277"/>
    </source>
</evidence>
<dbReference type="Proteomes" id="UP001459277">
    <property type="component" value="Unassembled WGS sequence"/>
</dbReference>
<dbReference type="AlphaFoldDB" id="A0AAW2E0W5"/>
<dbReference type="PANTHER" id="PTHR11926">
    <property type="entry name" value="GLUCOSYL/GLUCURONOSYL TRANSFERASES"/>
    <property type="match status" value="1"/>
</dbReference>
<evidence type="ECO:0000256" key="4">
    <source>
        <dbReference type="RuleBase" id="RU362057"/>
    </source>
</evidence>
<dbReference type="Pfam" id="PF00201">
    <property type="entry name" value="UDPGT"/>
    <property type="match status" value="1"/>
</dbReference>
<keyword evidence="7" id="KW-1185">Reference proteome</keyword>
<dbReference type="PROSITE" id="PS00375">
    <property type="entry name" value="UDPGT"/>
    <property type="match status" value="1"/>
</dbReference>
<protein>
    <recommendedName>
        <fullName evidence="4">Glycosyltransferase</fullName>
        <ecNumber evidence="4">2.4.1.-</ecNumber>
    </recommendedName>
</protein>
<keyword evidence="5" id="KW-0472">Membrane</keyword>
<keyword evidence="2 3" id="KW-0808">Transferase</keyword>
<sequence length="443" mass="49454">MDSSNKAVVTDKPHAVCIPYPAQSHIKAMLKLSKLLHHKGFHITFVNTEFNHQRFLQSRGPNSLDGLSDFRFETIPDGLPPSDLNATQDIAFLCDSIMKNFLAPFSDLLVKLNGATSKNPPVTCIISDGFMPFTITAAQELGIPIVMFFTISACSLMGFMQIPSLKDKGIIPLKDESYFTNGYLDTVIDWIPGMKNIRLRDLPSLVQTIDPNDAVFKLVIEAAERAPKASGIVIHTFSALEKEVLDALSTMSDLVVGESTILPPEFEVESKERGFIASWCPQEEVLNHPAVGGFITHSGWNSTIESMYAGVPMLCWPFLGDQQTNCKYTCNEWGIGMEIDNDVKREKVEKIVRELMETEKGKKMKKNAMEWKKIAEEATCPLGSSSINFNNLHRAHLCKKTHKHDDVYDKRIAQSCGFCVKKTRETLAPEVQACDHLLTQRGL</sequence>